<dbReference type="AlphaFoldDB" id="A0A6V8LGR7"/>
<dbReference type="InterPro" id="IPR011701">
    <property type="entry name" value="MFS"/>
</dbReference>
<gene>
    <name evidence="8" type="ORF">Prum_074110</name>
</gene>
<keyword evidence="4 6" id="KW-1133">Transmembrane helix</keyword>
<reference evidence="8 9" key="2">
    <citation type="submission" date="2020-03" db="EMBL/GenBank/DDBJ databases">
        <authorList>
            <person name="Ichikawa N."/>
            <person name="Kimura A."/>
            <person name="Kitahashi Y."/>
            <person name="Uohara A."/>
        </authorList>
    </citation>
    <scope>NUCLEOTIDE SEQUENCE [LARGE SCALE GENOMIC DNA]</scope>
    <source>
        <strain evidence="8 9">NBRC 108638</strain>
    </source>
</reference>
<protein>
    <submittedName>
        <fullName evidence="8">Putative multidrug-efflux transporter</fullName>
    </submittedName>
</protein>
<feature type="transmembrane region" description="Helical" evidence="6">
    <location>
        <begin position="290"/>
        <end position="308"/>
    </location>
</feature>
<feature type="transmembrane region" description="Helical" evidence="6">
    <location>
        <begin position="230"/>
        <end position="253"/>
    </location>
</feature>
<dbReference type="RefSeq" id="WP_246278285.1">
    <property type="nucleotide sequence ID" value="NZ_BLPG01000001.1"/>
</dbReference>
<reference evidence="8 9" key="1">
    <citation type="submission" date="2020-03" db="EMBL/GenBank/DDBJ databases">
        <title>Whole genome shotgun sequence of Phytohabitans rumicis NBRC 108638.</title>
        <authorList>
            <person name="Komaki H."/>
            <person name="Tamura T."/>
        </authorList>
    </citation>
    <scope>NUCLEOTIDE SEQUENCE [LARGE SCALE GENOMIC DNA]</scope>
    <source>
        <strain evidence="8 9">NBRC 108638</strain>
    </source>
</reference>
<dbReference type="GO" id="GO:0022857">
    <property type="term" value="F:transmembrane transporter activity"/>
    <property type="evidence" value="ECO:0007669"/>
    <property type="project" value="InterPro"/>
</dbReference>
<comment type="caution">
    <text evidence="8">The sequence shown here is derived from an EMBL/GenBank/DDBJ whole genome shotgun (WGS) entry which is preliminary data.</text>
</comment>
<dbReference type="EMBL" id="BLPG01000001">
    <property type="protein sequence ID" value="GFJ93769.1"/>
    <property type="molecule type" value="Genomic_DNA"/>
</dbReference>
<evidence type="ECO:0000256" key="1">
    <source>
        <dbReference type="ARBA" id="ARBA00004651"/>
    </source>
</evidence>
<feature type="transmembrane region" description="Helical" evidence="6">
    <location>
        <begin position="314"/>
        <end position="338"/>
    </location>
</feature>
<feature type="transmembrane region" description="Helical" evidence="6">
    <location>
        <begin position="178"/>
        <end position="196"/>
    </location>
</feature>
<organism evidence="8 9">
    <name type="scientific">Phytohabitans rumicis</name>
    <dbReference type="NCBI Taxonomy" id="1076125"/>
    <lineage>
        <taxon>Bacteria</taxon>
        <taxon>Bacillati</taxon>
        <taxon>Actinomycetota</taxon>
        <taxon>Actinomycetes</taxon>
        <taxon>Micromonosporales</taxon>
        <taxon>Micromonosporaceae</taxon>
    </lineage>
</organism>
<evidence type="ECO:0000313" key="9">
    <source>
        <dbReference type="Proteomes" id="UP000482960"/>
    </source>
</evidence>
<keyword evidence="9" id="KW-1185">Reference proteome</keyword>
<evidence type="ECO:0000256" key="6">
    <source>
        <dbReference type="SAM" id="Phobius"/>
    </source>
</evidence>
<dbReference type="Proteomes" id="UP000482960">
    <property type="component" value="Unassembled WGS sequence"/>
</dbReference>
<keyword evidence="5 6" id="KW-0472">Membrane</keyword>
<evidence type="ECO:0000313" key="8">
    <source>
        <dbReference type="EMBL" id="GFJ93769.1"/>
    </source>
</evidence>
<dbReference type="PROSITE" id="PS50850">
    <property type="entry name" value="MFS"/>
    <property type="match status" value="1"/>
</dbReference>
<name>A0A6V8LGR7_9ACTN</name>
<dbReference type="PANTHER" id="PTHR23513:SF6">
    <property type="entry name" value="MAJOR FACILITATOR SUPERFAMILY ASSOCIATED DOMAIN-CONTAINING PROTEIN"/>
    <property type="match status" value="1"/>
</dbReference>
<feature type="domain" description="Major facilitator superfamily (MFS) profile" evidence="7">
    <location>
        <begin position="15"/>
        <end position="393"/>
    </location>
</feature>
<dbReference type="GO" id="GO:0005886">
    <property type="term" value="C:plasma membrane"/>
    <property type="evidence" value="ECO:0007669"/>
    <property type="project" value="UniProtKB-SubCell"/>
</dbReference>
<dbReference type="InterPro" id="IPR036259">
    <property type="entry name" value="MFS_trans_sf"/>
</dbReference>
<evidence type="ECO:0000256" key="4">
    <source>
        <dbReference type="ARBA" id="ARBA00022989"/>
    </source>
</evidence>
<feature type="transmembrane region" description="Helical" evidence="6">
    <location>
        <begin position="148"/>
        <end position="172"/>
    </location>
</feature>
<feature type="transmembrane region" description="Helical" evidence="6">
    <location>
        <begin position="350"/>
        <end position="373"/>
    </location>
</feature>
<feature type="transmembrane region" description="Helical" evidence="6">
    <location>
        <begin position="20"/>
        <end position="42"/>
    </location>
</feature>
<comment type="subcellular location">
    <subcellularLocation>
        <location evidence="1">Cell membrane</location>
        <topology evidence="1">Multi-pass membrane protein</topology>
    </subcellularLocation>
</comment>
<evidence type="ECO:0000259" key="7">
    <source>
        <dbReference type="PROSITE" id="PS50850"/>
    </source>
</evidence>
<feature type="transmembrane region" description="Helical" evidence="6">
    <location>
        <begin position="259"/>
        <end position="283"/>
    </location>
</feature>
<dbReference type="InterPro" id="IPR020846">
    <property type="entry name" value="MFS_dom"/>
</dbReference>
<keyword evidence="2" id="KW-1003">Cell membrane</keyword>
<dbReference type="CDD" id="cd06173">
    <property type="entry name" value="MFS_MefA_like"/>
    <property type="match status" value="1"/>
</dbReference>
<sequence>MSRAPAAGPTGYRRGLRAVVAGGAVSAFGTQMTVLALPWLVLETTGSAARTSLVLLAQVLPIALFGLLGGEVLQRLGARRTMLVSDGTRGVLIAAVPLLYGTGALSFPVLLALVAAAGLAAVPYAASQRLLAGELAGDDQRALTRAHGLIDTVYNSAGFGGPMLAGLLIAVIGAERVLWLDAATFAVSFVVLLGCVPARAGRAAAGGTRPRGVLAGIRHMRADPFLGRTMASTIAGGFVLRFLAICLPLLAFHRYGGDAAVGGLLLAGTGAGMLAGSFLAVLVSRRLGPAPMIAVAMVFQALPLWLLALPAPPVVPLTAVVLSGAAMGFSNAPYFAILTARVPAALQPKVLQAVMTLSTVAGPLGLLAAGVVIDRAGWSRRCSAWPRSSPPRR</sequence>
<evidence type="ECO:0000256" key="2">
    <source>
        <dbReference type="ARBA" id="ARBA00022475"/>
    </source>
</evidence>
<feature type="transmembrane region" description="Helical" evidence="6">
    <location>
        <begin position="48"/>
        <end position="69"/>
    </location>
</feature>
<dbReference type="PANTHER" id="PTHR23513">
    <property type="entry name" value="INTEGRAL MEMBRANE EFFLUX PROTEIN-RELATED"/>
    <property type="match status" value="1"/>
</dbReference>
<evidence type="ECO:0000256" key="3">
    <source>
        <dbReference type="ARBA" id="ARBA00022692"/>
    </source>
</evidence>
<dbReference type="Pfam" id="PF07690">
    <property type="entry name" value="MFS_1"/>
    <property type="match status" value="1"/>
</dbReference>
<accession>A0A6V8LGR7</accession>
<dbReference type="Gene3D" id="1.20.1250.20">
    <property type="entry name" value="MFS general substrate transporter like domains"/>
    <property type="match status" value="1"/>
</dbReference>
<proteinExistence type="predicted"/>
<dbReference type="SUPFAM" id="SSF103473">
    <property type="entry name" value="MFS general substrate transporter"/>
    <property type="match status" value="1"/>
</dbReference>
<evidence type="ECO:0000256" key="5">
    <source>
        <dbReference type="ARBA" id="ARBA00023136"/>
    </source>
</evidence>
<keyword evidence="3 6" id="KW-0812">Transmembrane</keyword>